<feature type="domain" description="PurM-like C-terminal" evidence="2">
    <location>
        <begin position="198"/>
        <end position="304"/>
    </location>
</feature>
<dbReference type="SUPFAM" id="SSF55326">
    <property type="entry name" value="PurM N-terminal domain-like"/>
    <property type="match status" value="1"/>
</dbReference>
<protein>
    <recommendedName>
        <fullName evidence="4">PurM-like N-terminal domain-containing protein</fullName>
    </recommendedName>
</protein>
<reference evidence="3" key="1">
    <citation type="journal article" date="2015" name="Nature">
        <title>Complex archaea that bridge the gap between prokaryotes and eukaryotes.</title>
        <authorList>
            <person name="Spang A."/>
            <person name="Saw J.H."/>
            <person name="Jorgensen S.L."/>
            <person name="Zaremba-Niedzwiedzka K."/>
            <person name="Martijn J."/>
            <person name="Lind A.E."/>
            <person name="van Eijk R."/>
            <person name="Schleper C."/>
            <person name="Guy L."/>
            <person name="Ettema T.J."/>
        </authorList>
    </citation>
    <scope>NUCLEOTIDE SEQUENCE</scope>
</reference>
<dbReference type="GO" id="GO:0009030">
    <property type="term" value="F:thiamine-phosphate kinase activity"/>
    <property type="evidence" value="ECO:0007669"/>
    <property type="project" value="InterPro"/>
</dbReference>
<gene>
    <name evidence="3" type="ORF">LCGC14_1363430</name>
</gene>
<dbReference type="Pfam" id="PF02769">
    <property type="entry name" value="AIRS_C"/>
    <property type="match status" value="1"/>
</dbReference>
<evidence type="ECO:0008006" key="4">
    <source>
        <dbReference type="Google" id="ProtNLM"/>
    </source>
</evidence>
<dbReference type="Gene3D" id="3.90.650.10">
    <property type="entry name" value="PurM-like C-terminal domain"/>
    <property type="match status" value="1"/>
</dbReference>
<comment type="caution">
    <text evidence="3">The sequence shown here is derived from an EMBL/GenBank/DDBJ whole genome shotgun (WGS) entry which is preliminary data.</text>
</comment>
<dbReference type="Gene3D" id="3.30.1330.10">
    <property type="entry name" value="PurM-like, N-terminal domain"/>
    <property type="match status" value="1"/>
</dbReference>
<evidence type="ECO:0000259" key="2">
    <source>
        <dbReference type="Pfam" id="PF02769"/>
    </source>
</evidence>
<dbReference type="GO" id="GO:0009228">
    <property type="term" value="P:thiamine biosynthetic process"/>
    <property type="evidence" value="ECO:0007669"/>
    <property type="project" value="InterPro"/>
</dbReference>
<evidence type="ECO:0000259" key="1">
    <source>
        <dbReference type="Pfam" id="PF00586"/>
    </source>
</evidence>
<dbReference type="InterPro" id="IPR036921">
    <property type="entry name" value="PurM-like_N_sf"/>
</dbReference>
<name>A0A0F9N9L7_9ZZZZ</name>
<dbReference type="PANTHER" id="PTHR30270">
    <property type="entry name" value="THIAMINE-MONOPHOSPHATE KINASE"/>
    <property type="match status" value="1"/>
</dbReference>
<dbReference type="PANTHER" id="PTHR30270:SF0">
    <property type="entry name" value="THIAMINE-MONOPHOSPHATE KINASE"/>
    <property type="match status" value="1"/>
</dbReference>
<dbReference type="AlphaFoldDB" id="A0A0F9N9L7"/>
<evidence type="ECO:0000313" key="3">
    <source>
        <dbReference type="EMBL" id="KKM78087.1"/>
    </source>
</evidence>
<proteinExistence type="predicted"/>
<accession>A0A0F9N9L7</accession>
<dbReference type="InterPro" id="IPR036676">
    <property type="entry name" value="PurM-like_C_sf"/>
</dbReference>
<sequence length="320" mass="36019">MFLKKIAESIKNNQYILEKKEINPIVQYINRNSFKSSRIFSDIGEDSASIKNNDKLILLTTDRIRTTFIENFSFGAGFSSILVSVDDIYACGGTPLAVSIIMSVKDEGISQKLLNGICEASRKFQVPIIRGHTNIHGQCYELNSTMIGEIDKKDYISACNAQEDDKIILVVDFNGKIGKASKFYYDTTTFESSEIVLKKRKAMNVVAKSHLANASKDISNGGIFGTLVQMIKYSNVGADVNVKKIEIPPVLKNNNYDLETYIKMYLTTSYILSAPEKNCNQIIEIFKEYGLDARIIGKIIKEKDLLRINNKKESIDVIRF</sequence>
<dbReference type="SUPFAM" id="SSF56042">
    <property type="entry name" value="PurM C-terminal domain-like"/>
    <property type="match status" value="1"/>
</dbReference>
<dbReference type="InterPro" id="IPR010918">
    <property type="entry name" value="PurM-like_C_dom"/>
</dbReference>
<feature type="domain" description="PurM-like N-terminal" evidence="1">
    <location>
        <begin position="44"/>
        <end position="149"/>
    </location>
</feature>
<dbReference type="Pfam" id="PF00586">
    <property type="entry name" value="AIRS"/>
    <property type="match status" value="1"/>
</dbReference>
<organism evidence="3">
    <name type="scientific">marine sediment metagenome</name>
    <dbReference type="NCBI Taxonomy" id="412755"/>
    <lineage>
        <taxon>unclassified sequences</taxon>
        <taxon>metagenomes</taxon>
        <taxon>ecological metagenomes</taxon>
    </lineage>
</organism>
<dbReference type="InterPro" id="IPR006283">
    <property type="entry name" value="ThiL-like"/>
</dbReference>
<dbReference type="InterPro" id="IPR016188">
    <property type="entry name" value="PurM-like_N"/>
</dbReference>
<dbReference type="EMBL" id="LAZR01008544">
    <property type="protein sequence ID" value="KKM78087.1"/>
    <property type="molecule type" value="Genomic_DNA"/>
</dbReference>